<feature type="transmembrane region" description="Helical" evidence="1">
    <location>
        <begin position="58"/>
        <end position="76"/>
    </location>
</feature>
<proteinExistence type="predicted"/>
<dbReference type="VEuPathDB" id="FungiDB:PSHT_10926"/>
<name>A0A2S4UHY3_9BASI</name>
<gene>
    <name evidence="2" type="ORF">PSTT_15409</name>
</gene>
<dbReference type="VEuPathDB" id="FungiDB:PSTT_15409"/>
<feature type="non-terminal residue" evidence="2">
    <location>
        <position position="127"/>
    </location>
</feature>
<sequence length="127" mass="14359">MFLCEEIFASFENGESAAGLSPPNHHLTILLVIVFCWHKSGLHPFIRLDIIATPVFQLWFGVIIISMILLNIWIRLDNATQAAVRNLDYRADDYKFALTACDVALLMHEPPHLLKDKEDGKPPDAFA</sequence>
<keyword evidence="3" id="KW-1185">Reference proteome</keyword>
<dbReference type="Proteomes" id="UP000239156">
    <property type="component" value="Unassembled WGS sequence"/>
</dbReference>
<dbReference type="AlphaFoldDB" id="A0A2S4UHY3"/>
<evidence type="ECO:0000256" key="1">
    <source>
        <dbReference type="SAM" id="Phobius"/>
    </source>
</evidence>
<keyword evidence="1" id="KW-1133">Transmembrane helix</keyword>
<keyword evidence="1" id="KW-0472">Membrane</keyword>
<comment type="caution">
    <text evidence="2">The sequence shown here is derived from an EMBL/GenBank/DDBJ whole genome shotgun (WGS) entry which is preliminary data.</text>
</comment>
<keyword evidence="1" id="KW-0812">Transmembrane</keyword>
<reference evidence="2" key="1">
    <citation type="submission" date="2017-12" db="EMBL/GenBank/DDBJ databases">
        <title>Gene loss provides genomic basis for host adaptation in cereal stripe rust fungi.</title>
        <authorList>
            <person name="Xia C."/>
        </authorList>
    </citation>
    <scope>NUCLEOTIDE SEQUENCE [LARGE SCALE GENOMIC DNA]</scope>
    <source>
        <strain evidence="2">93-210</strain>
    </source>
</reference>
<organism evidence="2 3">
    <name type="scientific">Puccinia striiformis</name>
    <dbReference type="NCBI Taxonomy" id="27350"/>
    <lineage>
        <taxon>Eukaryota</taxon>
        <taxon>Fungi</taxon>
        <taxon>Dikarya</taxon>
        <taxon>Basidiomycota</taxon>
        <taxon>Pucciniomycotina</taxon>
        <taxon>Pucciniomycetes</taxon>
        <taxon>Pucciniales</taxon>
        <taxon>Pucciniaceae</taxon>
        <taxon>Puccinia</taxon>
    </lineage>
</organism>
<accession>A0A2S4UHY3</accession>
<evidence type="ECO:0000313" key="3">
    <source>
        <dbReference type="Proteomes" id="UP000239156"/>
    </source>
</evidence>
<dbReference type="EMBL" id="PKSL01000282">
    <property type="protein sequence ID" value="POV96870.1"/>
    <property type="molecule type" value="Genomic_DNA"/>
</dbReference>
<evidence type="ECO:0000313" key="2">
    <source>
        <dbReference type="EMBL" id="POV96870.1"/>
    </source>
</evidence>
<protein>
    <submittedName>
        <fullName evidence="2">Uncharacterized protein</fullName>
    </submittedName>
</protein>